<dbReference type="OrthoDB" id="5149700at2"/>
<accession>A0A3N0CC44</accession>
<evidence type="ECO:0000259" key="1">
    <source>
        <dbReference type="PROSITE" id="PS50943"/>
    </source>
</evidence>
<evidence type="ECO:0000313" key="2">
    <source>
        <dbReference type="EMBL" id="RNL61012.1"/>
    </source>
</evidence>
<feature type="domain" description="HTH cro/C1-type" evidence="1">
    <location>
        <begin position="45"/>
        <end position="78"/>
    </location>
</feature>
<dbReference type="GO" id="GO:0003677">
    <property type="term" value="F:DNA binding"/>
    <property type="evidence" value="ECO:0007669"/>
    <property type="project" value="InterPro"/>
</dbReference>
<dbReference type="AlphaFoldDB" id="A0A3N0CC44"/>
<dbReference type="InterPro" id="IPR001387">
    <property type="entry name" value="Cro/C1-type_HTH"/>
</dbReference>
<reference evidence="2 3" key="1">
    <citation type="submission" date="2018-11" db="EMBL/GenBank/DDBJ databases">
        <authorList>
            <person name="Li F."/>
        </authorList>
    </citation>
    <scope>NUCLEOTIDE SEQUENCE [LARGE SCALE GENOMIC DNA]</scope>
    <source>
        <strain evidence="2 3">Gsoil 097</strain>
    </source>
</reference>
<protein>
    <submittedName>
        <fullName evidence="2">XRE family transcriptional regulator</fullName>
    </submittedName>
</protein>
<dbReference type="InterPro" id="IPR010982">
    <property type="entry name" value="Lambda_DNA-bd_dom_sf"/>
</dbReference>
<dbReference type="EMBL" id="RJSE01000008">
    <property type="protein sequence ID" value="RNL61012.1"/>
    <property type="molecule type" value="Genomic_DNA"/>
</dbReference>
<sequence>MASKRPGRSHFVSLKDLRIASGKKQTEICDFVTQYLDLPLGDRFTEGSLSLIENGKRGASQKYLTAIAAAYGLPAGAINSDYEPQDRRVRGEVA</sequence>
<name>A0A3N0CC44_9ACTN</name>
<evidence type="ECO:0000313" key="3">
    <source>
        <dbReference type="Proteomes" id="UP000267128"/>
    </source>
</evidence>
<gene>
    <name evidence="2" type="ORF">EFK50_16630</name>
</gene>
<dbReference type="Gene3D" id="1.10.260.40">
    <property type="entry name" value="lambda repressor-like DNA-binding domains"/>
    <property type="match status" value="1"/>
</dbReference>
<dbReference type="PROSITE" id="PS50943">
    <property type="entry name" value="HTH_CROC1"/>
    <property type="match status" value="1"/>
</dbReference>
<dbReference type="SUPFAM" id="SSF47413">
    <property type="entry name" value="lambda repressor-like DNA-binding domains"/>
    <property type="match status" value="1"/>
</dbReference>
<comment type="caution">
    <text evidence="2">The sequence shown here is derived from an EMBL/GenBank/DDBJ whole genome shotgun (WGS) entry which is preliminary data.</text>
</comment>
<organism evidence="2 3">
    <name type="scientific">Nocardioides marmoriginsengisoli</name>
    <dbReference type="NCBI Taxonomy" id="661483"/>
    <lineage>
        <taxon>Bacteria</taxon>
        <taxon>Bacillati</taxon>
        <taxon>Actinomycetota</taxon>
        <taxon>Actinomycetes</taxon>
        <taxon>Propionibacteriales</taxon>
        <taxon>Nocardioidaceae</taxon>
        <taxon>Nocardioides</taxon>
    </lineage>
</organism>
<dbReference type="RefSeq" id="WP_123228729.1">
    <property type="nucleotide sequence ID" value="NZ_RJSE01000008.1"/>
</dbReference>
<dbReference type="Proteomes" id="UP000267128">
    <property type="component" value="Unassembled WGS sequence"/>
</dbReference>
<keyword evidence="3" id="KW-1185">Reference proteome</keyword>
<proteinExistence type="predicted"/>
<dbReference type="CDD" id="cd00093">
    <property type="entry name" value="HTH_XRE"/>
    <property type="match status" value="1"/>
</dbReference>